<keyword evidence="2 3" id="KW-0238">DNA-binding</keyword>
<dbReference type="PRINTS" id="PR00339">
    <property type="entry name" value="PCNACYCLIN"/>
</dbReference>
<dbReference type="SUPFAM" id="SSF55979">
    <property type="entry name" value="DNA clamp"/>
    <property type="match status" value="2"/>
</dbReference>
<name>A0A0H1QWV6_9EURY</name>
<evidence type="ECO:0000256" key="1">
    <source>
        <dbReference type="ARBA" id="ARBA00022705"/>
    </source>
</evidence>
<evidence type="ECO:0000259" key="4">
    <source>
        <dbReference type="Pfam" id="PF00705"/>
    </source>
</evidence>
<sequence>MLKATIDAEIFRESIDAIAALVTECRLHTAEDQIRTRSVDTANVAMVSLELQSTAFNSFSATVGELGLDIAKLKNIIGMMGKGDALTLTLLDEERKLELSFGGYRYSISLLDVNTIRKDPNPPGIDLPGKAVVPGDALNNAIKAAAVISDKIALGIDPDAMTFYMEAEGDTDHIKLALGEDELVALNPVQARSLFSIDYLKDMGRVMARADEVEVYLGIDHPVRFVFDIADGNGRVEYLLAPRIEAD</sequence>
<dbReference type="InterPro" id="IPR000730">
    <property type="entry name" value="Pr_cel_nuc_antig"/>
</dbReference>
<dbReference type="GO" id="GO:0006275">
    <property type="term" value="P:regulation of DNA replication"/>
    <property type="evidence" value="ECO:0007669"/>
    <property type="project" value="UniProtKB-UniRule"/>
</dbReference>
<dbReference type="Gene3D" id="3.70.10.10">
    <property type="match status" value="1"/>
</dbReference>
<dbReference type="HAMAP" id="MF_00317">
    <property type="entry name" value="DNApol_clamp_arch"/>
    <property type="match status" value="1"/>
</dbReference>
<dbReference type="GO" id="GO:0030337">
    <property type="term" value="F:DNA polymerase processivity factor activity"/>
    <property type="evidence" value="ECO:0007669"/>
    <property type="project" value="UniProtKB-UniRule"/>
</dbReference>
<evidence type="ECO:0000256" key="2">
    <source>
        <dbReference type="ARBA" id="ARBA00023125"/>
    </source>
</evidence>
<dbReference type="RefSeq" id="WP_048185384.1">
    <property type="nucleotide sequence ID" value="NZ_JXOJ01000007.1"/>
</dbReference>
<organism evidence="5 6">
    <name type="scientific">Methanoculleus sediminis</name>
    <dbReference type="NCBI Taxonomy" id="1550566"/>
    <lineage>
        <taxon>Archaea</taxon>
        <taxon>Methanobacteriati</taxon>
        <taxon>Methanobacteriota</taxon>
        <taxon>Stenosarchaea group</taxon>
        <taxon>Methanomicrobia</taxon>
        <taxon>Methanomicrobiales</taxon>
        <taxon>Methanomicrobiaceae</taxon>
        <taxon>Methanoculleus</taxon>
    </lineage>
</organism>
<feature type="domain" description="Proliferating cell nuclear antigen PCNA N-terminal" evidence="4">
    <location>
        <begin position="6"/>
        <end position="101"/>
    </location>
</feature>
<dbReference type="GO" id="GO:0003677">
    <property type="term" value="F:DNA binding"/>
    <property type="evidence" value="ECO:0007669"/>
    <property type="project" value="UniProtKB-UniRule"/>
</dbReference>
<comment type="function">
    <text evidence="3">Sliding clamp subunit that acts as a moving platform for DNA processing. Responsible for tethering the catalytic subunit of DNA polymerase and other proteins to DNA during high-speed replication.</text>
</comment>
<dbReference type="NCBIfam" id="NF002222">
    <property type="entry name" value="PRK01115.1-5"/>
    <property type="match status" value="1"/>
</dbReference>
<keyword evidence="6" id="KW-1185">Reference proteome</keyword>
<dbReference type="InterPro" id="IPR022648">
    <property type="entry name" value="Pr_cel_nuc_antig_N"/>
</dbReference>
<dbReference type="EMBL" id="JXOJ01000007">
    <property type="protein sequence ID" value="KLK87418.1"/>
    <property type="molecule type" value="Genomic_DNA"/>
</dbReference>
<dbReference type="CDD" id="cd00577">
    <property type="entry name" value="PCNA"/>
    <property type="match status" value="1"/>
</dbReference>
<comment type="caution">
    <text evidence="5">The sequence shown here is derived from an EMBL/GenBank/DDBJ whole genome shotgun (WGS) entry which is preliminary data.</text>
</comment>
<protein>
    <recommendedName>
        <fullName evidence="3">DNA polymerase sliding clamp</fullName>
    </recommendedName>
    <alternativeName>
        <fullName evidence="3">Proliferating cell nuclear antigen homolog</fullName>
        <shortName evidence="3">PCNA</shortName>
    </alternativeName>
</protein>
<evidence type="ECO:0000313" key="5">
    <source>
        <dbReference type="EMBL" id="KLK87418.1"/>
    </source>
</evidence>
<proteinExistence type="inferred from homology"/>
<keyword evidence="1 3" id="KW-0235">DNA replication</keyword>
<dbReference type="InterPro" id="IPR046938">
    <property type="entry name" value="DNA_clamp_sf"/>
</dbReference>
<dbReference type="Pfam" id="PF00705">
    <property type="entry name" value="PCNA_N"/>
    <property type="match status" value="1"/>
</dbReference>
<accession>A0A0H1QWV6</accession>
<dbReference type="OrthoDB" id="14749at2157"/>
<dbReference type="GO" id="GO:0006272">
    <property type="term" value="P:leading strand elongation"/>
    <property type="evidence" value="ECO:0007669"/>
    <property type="project" value="TreeGrafter"/>
</dbReference>
<dbReference type="PATRIC" id="fig|1550566.3.peg.2421"/>
<evidence type="ECO:0000256" key="3">
    <source>
        <dbReference type="HAMAP-Rule" id="MF_00317"/>
    </source>
</evidence>
<dbReference type="AlphaFoldDB" id="A0A0H1QWV6"/>
<reference evidence="5 6" key="1">
    <citation type="journal article" date="2015" name="Int. J. Syst. Evol. Microbiol.">
        <title>Methanoculleus sediminis sp. nov., a methanogen from sediments near a submarine mud volcano.</title>
        <authorList>
            <person name="Chen S.C."/>
            <person name="Chen M.F."/>
            <person name="Lai M.C."/>
            <person name="Weng C.Y."/>
            <person name="Wu S.Y."/>
            <person name="Lin S."/>
            <person name="Yang T.F."/>
            <person name="Chen P.C."/>
        </authorList>
    </citation>
    <scope>NUCLEOTIDE SEQUENCE [LARGE SCALE GENOMIC DNA]</scope>
    <source>
        <strain evidence="5 6">S3Fa</strain>
    </source>
</reference>
<evidence type="ECO:0000313" key="6">
    <source>
        <dbReference type="Proteomes" id="UP000035301"/>
    </source>
</evidence>
<dbReference type="STRING" id="1550566.SZ63_11095"/>
<gene>
    <name evidence="3" type="primary">pcn</name>
    <name evidence="5" type="ORF">SZ63_11095</name>
</gene>
<dbReference type="PANTHER" id="PTHR11352:SF0">
    <property type="entry name" value="PROLIFERATING CELL NUCLEAR ANTIGEN"/>
    <property type="match status" value="1"/>
</dbReference>
<dbReference type="Proteomes" id="UP000035301">
    <property type="component" value="Unassembled WGS sequence"/>
</dbReference>
<comment type="subunit">
    <text evidence="3">Homotrimer. The subunits circularize to form a toroid; DNA passes through its center. Replication factor C (RFC) is required to load the toroid on the DNA.</text>
</comment>
<comment type="similarity">
    <text evidence="3">Belongs to the PCNA family.</text>
</comment>
<dbReference type="PANTHER" id="PTHR11352">
    <property type="entry name" value="PROLIFERATING CELL NUCLEAR ANTIGEN"/>
    <property type="match status" value="1"/>
</dbReference>